<keyword evidence="1" id="KW-0378">Hydrolase</keyword>
<reference evidence="2" key="1">
    <citation type="submission" date="2020-08" db="EMBL/GenBank/DDBJ databases">
        <title>Complete genome sequence of Weissella confusa strain FS54 provides insights into metabolic potential.</title>
        <authorList>
            <person name="Fhoula I."/>
            <person name="Najjari A."/>
            <person name="Lekired A."/>
            <person name="Bessrour-Aouam N."/>
            <person name="Jaballah S."/>
            <person name="Klibi N."/>
            <person name="Ouzari H.-I."/>
        </authorList>
    </citation>
    <scope>NUCLEOTIDE SEQUENCE</scope>
    <source>
        <strain evidence="2">FS54</strain>
    </source>
</reference>
<dbReference type="SUPFAM" id="SSF52972">
    <property type="entry name" value="ITPase-like"/>
    <property type="match status" value="1"/>
</dbReference>
<dbReference type="AlphaFoldDB" id="A0A923SP16"/>
<dbReference type="InterPro" id="IPR029001">
    <property type="entry name" value="ITPase-like_fam"/>
</dbReference>
<dbReference type="Pfam" id="PF01725">
    <property type="entry name" value="Ham1p_like"/>
    <property type="match status" value="1"/>
</dbReference>
<dbReference type="GO" id="GO:0009143">
    <property type="term" value="P:nucleoside triphosphate catabolic process"/>
    <property type="evidence" value="ECO:0007669"/>
    <property type="project" value="InterPro"/>
</dbReference>
<organism evidence="2 3">
    <name type="scientific">Weissella confusa</name>
    <name type="common">Lactobacillus confusus</name>
    <dbReference type="NCBI Taxonomy" id="1583"/>
    <lineage>
        <taxon>Bacteria</taxon>
        <taxon>Bacillati</taxon>
        <taxon>Bacillota</taxon>
        <taxon>Bacilli</taxon>
        <taxon>Lactobacillales</taxon>
        <taxon>Lactobacillaceae</taxon>
        <taxon>Weissella</taxon>
    </lineage>
</organism>
<evidence type="ECO:0000313" key="2">
    <source>
        <dbReference type="EMBL" id="MBC6499746.1"/>
    </source>
</evidence>
<proteinExistence type="predicted"/>
<dbReference type="InterPro" id="IPR002637">
    <property type="entry name" value="RdgB/HAM1"/>
</dbReference>
<name>A0A923SP16_WEICO</name>
<comment type="caution">
    <text evidence="2">The sequence shown here is derived from an EMBL/GenBank/DDBJ whole genome shotgun (WGS) entry which is preliminary data.</text>
</comment>
<dbReference type="EMBL" id="JACSZT010000021">
    <property type="protein sequence ID" value="MBC6499746.1"/>
    <property type="molecule type" value="Genomic_DNA"/>
</dbReference>
<sequence length="173" mass="19069">MREFQAHQLRGDAEINAYVLAQLPDGADRTAYLQADFVVIAPSGKTYFSQARGGKHKTAEMVDYLAVLGVEAINYRDLHEQIAFPDETTDDMAQNARVKAQTIHEILPDEYILADDSALFGAKIVMMSNVDVEIADDPSAAITLARRVRESSEALILVTGSFYTLRAIESEGM</sequence>
<dbReference type="Proteomes" id="UP000650485">
    <property type="component" value="Unassembled WGS sequence"/>
</dbReference>
<evidence type="ECO:0000256" key="1">
    <source>
        <dbReference type="ARBA" id="ARBA00022801"/>
    </source>
</evidence>
<dbReference type="Gene3D" id="3.90.950.10">
    <property type="match status" value="1"/>
</dbReference>
<protein>
    <submittedName>
        <fullName evidence="2">Uncharacterized protein</fullName>
    </submittedName>
</protein>
<dbReference type="GO" id="GO:0047429">
    <property type="term" value="F:nucleoside triphosphate diphosphatase activity"/>
    <property type="evidence" value="ECO:0007669"/>
    <property type="project" value="InterPro"/>
</dbReference>
<gene>
    <name evidence="2" type="ORF">H7R52_17480</name>
</gene>
<accession>A0A923SP16</accession>
<evidence type="ECO:0000313" key="3">
    <source>
        <dbReference type="Proteomes" id="UP000650485"/>
    </source>
</evidence>